<comment type="similarity">
    <text evidence="1">Belongs to the TTC38 family.</text>
</comment>
<evidence type="ECO:0000313" key="5">
    <source>
        <dbReference type="EMBL" id="URI10307.1"/>
    </source>
</evidence>
<evidence type="ECO:0000313" key="6">
    <source>
        <dbReference type="Proteomes" id="UP001056201"/>
    </source>
</evidence>
<name>A0ABY4SDV2_AQUTE</name>
<keyword evidence="3" id="KW-0677">Repeat</keyword>
<keyword evidence="6" id="KW-1185">Reference proteome</keyword>
<dbReference type="EMBL" id="CP097636">
    <property type="protein sequence ID" value="URI10307.1"/>
    <property type="molecule type" value="Genomic_DNA"/>
</dbReference>
<sequence>MLTGTSSQPALAAAQQALWRMMSFYDAPLADLDEATAHDPAWLLPRLMKAGYLLSLTEPGMAAEAAQLLDDAAPLEADAPPRERAHAAAVRMVLEGRWQAACKAWDELLLAHPRDALALQWAHLWDFYRGDALNLRQRVARALPEWDEHDPLYPQVLALHAFGLEECHLYPQAEEAGRRALALDPRTPWAVHAVAHVMEMQGRFDDGAAWLRQQQPQWAEGNGFAGHLWWHAALFRLEALDLAGALRLVDAHLAGDALQITLQRLDAASLLWRLQLLGAEVGPRWQALAQGWPVAEGAAGHYAFNDVHAVMALLGAGEVGRAEAWLARCAERALSAEDARRSNHTMAREIGLPLMRALLAHTRGDAAGAALALYALREGAARFGGSHAQRDLIDISLLAAAADAPGGEQSEARAIGRAVLHERLLAKAPTPMTRHWAGRLGLSERALRRLA</sequence>
<dbReference type="RefSeq" id="WP_250198511.1">
    <property type="nucleotide sequence ID" value="NZ_CP097636.1"/>
</dbReference>
<evidence type="ECO:0000256" key="2">
    <source>
        <dbReference type="ARBA" id="ARBA00019992"/>
    </source>
</evidence>
<protein>
    <recommendedName>
        <fullName evidence="2">Tetratricopeptide repeat protein 38</fullName>
    </recommendedName>
</protein>
<proteinExistence type="inferred from homology"/>
<organism evidence="5 6">
    <name type="scientific">Aquincola tertiaricarbonis</name>
    <dbReference type="NCBI Taxonomy" id="391953"/>
    <lineage>
        <taxon>Bacteria</taxon>
        <taxon>Pseudomonadati</taxon>
        <taxon>Pseudomonadota</taxon>
        <taxon>Betaproteobacteria</taxon>
        <taxon>Burkholderiales</taxon>
        <taxon>Sphaerotilaceae</taxon>
        <taxon>Aquincola</taxon>
    </lineage>
</organism>
<dbReference type="PANTHER" id="PTHR16263">
    <property type="entry name" value="TETRATRICOPEPTIDE REPEAT PROTEIN 38"/>
    <property type="match status" value="1"/>
</dbReference>
<dbReference type="InterPro" id="IPR033891">
    <property type="entry name" value="TTC38"/>
</dbReference>
<dbReference type="SUPFAM" id="SSF48452">
    <property type="entry name" value="TPR-like"/>
    <property type="match status" value="1"/>
</dbReference>
<dbReference type="CDD" id="cd05804">
    <property type="entry name" value="StaR_like"/>
    <property type="match status" value="1"/>
</dbReference>
<dbReference type="Gene3D" id="1.25.40.10">
    <property type="entry name" value="Tetratricopeptide repeat domain"/>
    <property type="match status" value="1"/>
</dbReference>
<dbReference type="Proteomes" id="UP001056201">
    <property type="component" value="Chromosome 2"/>
</dbReference>
<reference evidence="5" key="1">
    <citation type="submission" date="2022-05" db="EMBL/GenBank/DDBJ databases">
        <title>An RpoN-dependent PEP-CTERM gene is involved in floc formation of an Aquincola tertiaricarbonis strain.</title>
        <authorList>
            <person name="Qiu D."/>
            <person name="Xia M."/>
        </authorList>
    </citation>
    <scope>NUCLEOTIDE SEQUENCE</scope>
    <source>
        <strain evidence="5">RN12</strain>
    </source>
</reference>
<evidence type="ECO:0000256" key="4">
    <source>
        <dbReference type="ARBA" id="ARBA00022803"/>
    </source>
</evidence>
<accession>A0ABY4SDV2</accession>
<keyword evidence="4" id="KW-0802">TPR repeat</keyword>
<evidence type="ECO:0000256" key="1">
    <source>
        <dbReference type="ARBA" id="ARBA00005857"/>
    </source>
</evidence>
<dbReference type="PANTHER" id="PTHR16263:SF4">
    <property type="entry name" value="TETRATRICOPEPTIDE REPEAT PROTEIN 38"/>
    <property type="match status" value="1"/>
</dbReference>
<gene>
    <name evidence="5" type="ORF">MW290_14925</name>
</gene>
<dbReference type="InterPro" id="IPR011990">
    <property type="entry name" value="TPR-like_helical_dom_sf"/>
</dbReference>
<evidence type="ECO:0000256" key="3">
    <source>
        <dbReference type="ARBA" id="ARBA00022737"/>
    </source>
</evidence>